<feature type="non-terminal residue" evidence="1">
    <location>
        <position position="69"/>
    </location>
</feature>
<dbReference type="Pfam" id="PF03883">
    <property type="entry name" value="H2O2_YaaD"/>
    <property type="match status" value="1"/>
</dbReference>
<name>J9FHJ1_9ZZZZ</name>
<proteinExistence type="predicted"/>
<dbReference type="EMBL" id="AMCI01006684">
    <property type="protein sequence ID" value="EJW93908.1"/>
    <property type="molecule type" value="Genomic_DNA"/>
</dbReference>
<dbReference type="InterPro" id="IPR005583">
    <property type="entry name" value="YaaA"/>
</dbReference>
<organism evidence="1">
    <name type="scientific">gut metagenome</name>
    <dbReference type="NCBI Taxonomy" id="749906"/>
    <lineage>
        <taxon>unclassified sequences</taxon>
        <taxon>metagenomes</taxon>
        <taxon>organismal metagenomes</taxon>
    </lineage>
</organism>
<evidence type="ECO:0000313" key="1">
    <source>
        <dbReference type="EMBL" id="EJW93908.1"/>
    </source>
</evidence>
<comment type="caution">
    <text evidence="1">The sequence shown here is derived from an EMBL/GenBank/DDBJ whole genome shotgun (WGS) entry which is preliminary data.</text>
</comment>
<sequence>MKIILAPAKKMRIDMDAVTATSEPVYLEQAEVLLAWLRQQTGEALQKLWKCNDKIAEQKFAAYCCYEFA</sequence>
<dbReference type="AlphaFoldDB" id="J9FHJ1"/>
<reference evidence="1" key="1">
    <citation type="journal article" date="2012" name="PLoS ONE">
        <title>Gene sets for utilization of primary and secondary nutrition supplies in the distal gut of endangered iberian lynx.</title>
        <authorList>
            <person name="Alcaide M."/>
            <person name="Messina E."/>
            <person name="Richter M."/>
            <person name="Bargiela R."/>
            <person name="Peplies J."/>
            <person name="Huws S.A."/>
            <person name="Newbold C.J."/>
            <person name="Golyshin P.N."/>
            <person name="Simon M.A."/>
            <person name="Lopez G."/>
            <person name="Yakimov M.M."/>
            <person name="Ferrer M."/>
        </authorList>
    </citation>
    <scope>NUCLEOTIDE SEQUENCE</scope>
</reference>
<protein>
    <submittedName>
        <fullName evidence="1">Protein containing DUF328</fullName>
    </submittedName>
</protein>
<gene>
    <name evidence="1" type="ORF">EVA_17985</name>
</gene>
<accession>J9FHJ1</accession>